<reference evidence="1 2" key="1">
    <citation type="submission" date="2019-07" db="EMBL/GenBank/DDBJ databases">
        <authorList>
            <person name="Jastrzebski P J."/>
            <person name="Paukszto L."/>
            <person name="Jastrzebski P J."/>
        </authorList>
    </citation>
    <scope>NUCLEOTIDE SEQUENCE [LARGE SCALE GENOMIC DNA]</scope>
    <source>
        <strain evidence="1 2">WMS-il1</strain>
    </source>
</reference>
<evidence type="ECO:0000313" key="1">
    <source>
        <dbReference type="EMBL" id="VUZ44831.1"/>
    </source>
</evidence>
<gene>
    <name evidence="1" type="ORF">WMSIL1_LOCUS4767</name>
</gene>
<proteinExistence type="predicted"/>
<protein>
    <submittedName>
        <fullName evidence="1">Uncharacterized protein</fullName>
    </submittedName>
</protein>
<organism evidence="1 2">
    <name type="scientific">Hymenolepis diminuta</name>
    <name type="common">Rat tapeworm</name>
    <dbReference type="NCBI Taxonomy" id="6216"/>
    <lineage>
        <taxon>Eukaryota</taxon>
        <taxon>Metazoa</taxon>
        <taxon>Spiralia</taxon>
        <taxon>Lophotrochozoa</taxon>
        <taxon>Platyhelminthes</taxon>
        <taxon>Cestoda</taxon>
        <taxon>Eucestoda</taxon>
        <taxon>Cyclophyllidea</taxon>
        <taxon>Hymenolepididae</taxon>
        <taxon>Hymenolepis</taxon>
    </lineage>
</organism>
<accession>A0A564YC41</accession>
<feature type="non-terminal residue" evidence="1">
    <location>
        <position position="1"/>
    </location>
</feature>
<name>A0A564YC41_HYMDI</name>
<keyword evidence="2" id="KW-1185">Reference proteome</keyword>
<evidence type="ECO:0000313" key="2">
    <source>
        <dbReference type="Proteomes" id="UP000321570"/>
    </source>
</evidence>
<dbReference type="EMBL" id="CABIJS010000144">
    <property type="protein sequence ID" value="VUZ44831.1"/>
    <property type="molecule type" value="Genomic_DNA"/>
</dbReference>
<dbReference type="Proteomes" id="UP000321570">
    <property type="component" value="Unassembled WGS sequence"/>
</dbReference>
<sequence>TFASLIYLNRSFNSIAQQALNIADINSPRYAEERRKIFQNFMYHLTSFHSLLNYLGVSYIQIPICDRNF</sequence>
<dbReference type="AlphaFoldDB" id="A0A564YC41"/>